<dbReference type="Gene3D" id="3.50.50.60">
    <property type="entry name" value="FAD/NAD(P)-binding domain"/>
    <property type="match status" value="2"/>
</dbReference>
<dbReference type="Proteomes" id="UP000263486">
    <property type="component" value="Unassembled WGS sequence"/>
</dbReference>
<dbReference type="InterPro" id="IPR036188">
    <property type="entry name" value="FAD/NAD-bd_sf"/>
</dbReference>
<comment type="caution">
    <text evidence="2">The sequence shown here is derived from an EMBL/GenBank/DDBJ whole genome shotgun (WGS) entry which is preliminary data.</text>
</comment>
<keyword evidence="2" id="KW-0456">Lyase</keyword>
<organism evidence="2 3">
    <name type="scientific">Psychrilyobacter piezotolerans</name>
    <dbReference type="NCBI Taxonomy" id="2293438"/>
    <lineage>
        <taxon>Bacteria</taxon>
        <taxon>Fusobacteriati</taxon>
        <taxon>Fusobacteriota</taxon>
        <taxon>Fusobacteriia</taxon>
        <taxon>Fusobacteriales</taxon>
        <taxon>Fusobacteriaceae</taxon>
        <taxon>Psychrilyobacter</taxon>
    </lineage>
</organism>
<dbReference type="Pfam" id="PF06100">
    <property type="entry name" value="MCRA"/>
    <property type="match status" value="1"/>
</dbReference>
<dbReference type="SUPFAM" id="SSF51905">
    <property type="entry name" value="FAD/NAD(P)-binding domain"/>
    <property type="match status" value="1"/>
</dbReference>
<keyword evidence="1" id="KW-0472">Membrane</keyword>
<gene>
    <name evidence="2" type="ORF">DYH56_06430</name>
</gene>
<accession>A0ABX9KIN4</accession>
<sequence>MQREKNKNPKNSKIYLIGSGIASLASAVYLIKDAEVSGKNIHILEQNNILGGALDGAGDPENGFVVRGGRMHEEHFECYWDLLSNIPSYEDPNISVKDESFEFSSKFVSNAKARLLKNGEKMDLTSFGLSLKEKISLLKLTLTSEKSLDNKRIEDWFEEEFFETNYWKLWTTMFAFQKWSSLAEMRRYMRRFIHLVDGLPRLGGIMRTKYNQYESDVIPLKRFLQEKGVQFEMEKQVVDIDFNFSADKKIAEVLHIFDKNGKKDEIILRENDYVFITNGSITESTDNGSWTKPPVLKGKSTSGAWMLWEKIAKKDKGFGNPGVFSDNIDLQKWYSFTATLKDRTFHDYMEKFSGNIDGTGGLVTMTDSNWLMSIVIARQPHFSNQQNDVKIFWGYGLYPDKEGNYIKKKMSECNGEEILEELWYHLKIQDLMKPIVDLGAINCIPVAMPFIDSLFMPRARGDRPEVLPEGAVNFAFLGQFAELPKDCVFTVEYSVRCAQTAVYGLFETGKEVLPVYDSINKPQVLLKTIKAMSK</sequence>
<reference evidence="2 3" key="1">
    <citation type="submission" date="2018-08" db="EMBL/GenBank/DDBJ databases">
        <title>Draft genome sequence of Psychrilyobacter sp. strain SD5 isolated from Black Sea water.</title>
        <authorList>
            <person name="Yadav S."/>
            <person name="Villanueva L."/>
            <person name="Damste J.S.S."/>
        </authorList>
    </citation>
    <scope>NUCLEOTIDE SEQUENCE [LARGE SCALE GENOMIC DNA]</scope>
    <source>
        <strain evidence="2 3">SD5</strain>
    </source>
</reference>
<protein>
    <submittedName>
        <fullName evidence="2">Oleate hydratase</fullName>
        <ecNumber evidence="2">4.2.1.53</ecNumber>
    </submittedName>
</protein>
<name>A0ABX9KIN4_9FUSO</name>
<dbReference type="GO" id="GO:0050151">
    <property type="term" value="F:oleate hydratase activity"/>
    <property type="evidence" value="ECO:0007669"/>
    <property type="project" value="UniProtKB-EC"/>
</dbReference>
<dbReference type="EMBL" id="QUAJ01000009">
    <property type="protein sequence ID" value="REI41540.1"/>
    <property type="molecule type" value="Genomic_DNA"/>
</dbReference>
<dbReference type="EC" id="4.2.1.53" evidence="2"/>
<dbReference type="PANTHER" id="PTHR37417">
    <property type="entry name" value="67 KDA MYOSIN-CROSS-REACTIVE ANTIGEN FAMILY PROTEIN (AFU_ORTHOLOGUE AFUA_5G09970)"/>
    <property type="match status" value="1"/>
</dbReference>
<keyword evidence="3" id="KW-1185">Reference proteome</keyword>
<keyword evidence="1" id="KW-0812">Transmembrane</keyword>
<proteinExistence type="predicted"/>
<evidence type="ECO:0000256" key="1">
    <source>
        <dbReference type="SAM" id="Phobius"/>
    </source>
</evidence>
<feature type="transmembrane region" description="Helical" evidence="1">
    <location>
        <begin position="12"/>
        <end position="31"/>
    </location>
</feature>
<dbReference type="PANTHER" id="PTHR37417:SF3">
    <property type="entry name" value="MYOSIN-CROSSREACTIVE PROTEIN"/>
    <property type="match status" value="1"/>
</dbReference>
<evidence type="ECO:0000313" key="3">
    <source>
        <dbReference type="Proteomes" id="UP000263486"/>
    </source>
</evidence>
<keyword evidence="1" id="KW-1133">Transmembrane helix</keyword>
<dbReference type="NCBIfam" id="NF010584">
    <property type="entry name" value="PRK13977.1"/>
    <property type="match status" value="1"/>
</dbReference>
<dbReference type="Gene3D" id="3.30.9.80">
    <property type="match status" value="1"/>
</dbReference>
<evidence type="ECO:0000313" key="2">
    <source>
        <dbReference type="EMBL" id="REI41540.1"/>
    </source>
</evidence>
<dbReference type="InterPro" id="IPR010354">
    <property type="entry name" value="Oleate_hydratase"/>
</dbReference>